<reference evidence="1" key="1">
    <citation type="submission" date="2018-02" db="EMBL/GenBank/DDBJ databases">
        <title>Rhizophora mucronata_Transcriptome.</title>
        <authorList>
            <person name="Meera S.P."/>
            <person name="Sreeshan A."/>
            <person name="Augustine A."/>
        </authorList>
    </citation>
    <scope>NUCLEOTIDE SEQUENCE</scope>
    <source>
        <tissue evidence="1">Leaf</tissue>
    </source>
</reference>
<organism evidence="1">
    <name type="scientific">Rhizophora mucronata</name>
    <name type="common">Asiatic mangrove</name>
    <dbReference type="NCBI Taxonomy" id="61149"/>
    <lineage>
        <taxon>Eukaryota</taxon>
        <taxon>Viridiplantae</taxon>
        <taxon>Streptophyta</taxon>
        <taxon>Embryophyta</taxon>
        <taxon>Tracheophyta</taxon>
        <taxon>Spermatophyta</taxon>
        <taxon>Magnoliopsida</taxon>
        <taxon>eudicotyledons</taxon>
        <taxon>Gunneridae</taxon>
        <taxon>Pentapetalae</taxon>
        <taxon>rosids</taxon>
        <taxon>fabids</taxon>
        <taxon>Malpighiales</taxon>
        <taxon>Rhizophoraceae</taxon>
        <taxon>Rhizophora</taxon>
    </lineage>
</organism>
<accession>A0A2P2MGQ3</accession>
<dbReference type="EMBL" id="GGEC01048919">
    <property type="protein sequence ID" value="MBX29403.1"/>
    <property type="molecule type" value="Transcribed_RNA"/>
</dbReference>
<protein>
    <submittedName>
        <fullName evidence="1">Nuclear-pore anchor isoform X3</fullName>
    </submittedName>
</protein>
<proteinExistence type="predicted"/>
<sequence length="60" mass="7171">MILDERAEYERMVESYSLINQKLQHSISEQANLEKTIQELQVMIYSRLFYLVLSVNIFSD</sequence>
<evidence type="ECO:0000313" key="1">
    <source>
        <dbReference type="EMBL" id="MBX29403.1"/>
    </source>
</evidence>
<dbReference type="AlphaFoldDB" id="A0A2P2MGQ3"/>
<name>A0A2P2MGQ3_RHIMU</name>